<reference evidence="1 2" key="1">
    <citation type="submission" date="2019-10" db="EMBL/GenBank/DDBJ databases">
        <title>Nocardia macrotermitis sp. nov. and Nocardia aurantia sp. nov., isolated from the gut of fungus growing-termite Macrotermes natalensis.</title>
        <authorList>
            <person name="Benndorf R."/>
            <person name="Schwitalla J."/>
            <person name="Martin K."/>
            <person name="De Beer W."/>
            <person name="Kaster A.-K."/>
            <person name="Vollmers J."/>
            <person name="Poulsen M."/>
            <person name="Beemelmanns C."/>
        </authorList>
    </citation>
    <scope>NUCLEOTIDE SEQUENCE [LARGE SCALE GENOMIC DNA]</scope>
    <source>
        <strain evidence="1 2">RB20</strain>
    </source>
</reference>
<dbReference type="Proteomes" id="UP000438448">
    <property type="component" value="Unassembled WGS sequence"/>
</dbReference>
<accession>A0A7K0D8S0</accession>
<protein>
    <recommendedName>
        <fullName evidence="3">Transposase</fullName>
    </recommendedName>
</protein>
<name>A0A7K0D8S0_9NOCA</name>
<sequence>MVTRPRYPPNAGSDSSLTSCCAAESTHKSVAALEKDLTAWIEQWNAEPKPFVWRKTAEEILESLAEYLLRISDAAH</sequence>
<evidence type="ECO:0000313" key="1">
    <source>
        <dbReference type="EMBL" id="MQY21702.1"/>
    </source>
</evidence>
<keyword evidence="2" id="KW-1185">Reference proteome</keyword>
<proteinExistence type="predicted"/>
<gene>
    <name evidence="1" type="ORF">NRB20_48150</name>
</gene>
<organism evidence="1 2">
    <name type="scientific">Nocardia macrotermitis</name>
    <dbReference type="NCBI Taxonomy" id="2585198"/>
    <lineage>
        <taxon>Bacteria</taxon>
        <taxon>Bacillati</taxon>
        <taxon>Actinomycetota</taxon>
        <taxon>Actinomycetes</taxon>
        <taxon>Mycobacteriales</taxon>
        <taxon>Nocardiaceae</taxon>
        <taxon>Nocardia</taxon>
    </lineage>
</organism>
<dbReference type="AlphaFoldDB" id="A0A7K0D8S0"/>
<dbReference type="EMBL" id="WEGK01000010">
    <property type="protein sequence ID" value="MQY21702.1"/>
    <property type="molecule type" value="Genomic_DNA"/>
</dbReference>
<evidence type="ECO:0000313" key="2">
    <source>
        <dbReference type="Proteomes" id="UP000438448"/>
    </source>
</evidence>
<comment type="caution">
    <text evidence="1">The sequence shown here is derived from an EMBL/GenBank/DDBJ whole genome shotgun (WGS) entry which is preliminary data.</text>
</comment>
<evidence type="ECO:0008006" key="3">
    <source>
        <dbReference type="Google" id="ProtNLM"/>
    </source>
</evidence>